<dbReference type="PhylomeDB" id="B3RPI4"/>
<sequence>MTDAKRYKFLERIDGKDNSNNSTTVWTAEDSKSGNMIAIKRINLENKCIKDLEILRNEIAAVRSFKHPNIICYYDAATVGNETWLSMPYYSYGSSVNLFAMDILPNQKELLLMHVLRSVLNALIYLHELGYAHRDIKGKNILISANGNVCLSGMDKATKKSTFKQDWVAHEFIERAADSVVWAAPELLAQDIHGYNCKVDIYSLGMTAVELAYGRIPFDDMPVTQILLEKLNGISHARIHSFIQNTTDVVFSNSFYQLLDSCFKSDSDRWSAVQLATHPFFKRIKITNEDILQEFLHLAKPISEFKVSEGDY</sequence>
<dbReference type="SMART" id="SM00220">
    <property type="entry name" value="S_TKc"/>
    <property type="match status" value="1"/>
</dbReference>
<feature type="domain" description="Protein kinase" evidence="2">
    <location>
        <begin position="11"/>
        <end position="281"/>
    </location>
</feature>
<keyword evidence="4" id="KW-1185">Reference proteome</keyword>
<protein>
    <recommendedName>
        <fullName evidence="2">Protein kinase domain-containing protein</fullName>
    </recommendedName>
</protein>
<evidence type="ECO:0000256" key="1">
    <source>
        <dbReference type="ARBA" id="ARBA00008874"/>
    </source>
</evidence>
<dbReference type="InterPro" id="IPR000719">
    <property type="entry name" value="Prot_kinase_dom"/>
</dbReference>
<evidence type="ECO:0000313" key="4">
    <source>
        <dbReference type="Proteomes" id="UP000009022"/>
    </source>
</evidence>
<dbReference type="Proteomes" id="UP000009022">
    <property type="component" value="Unassembled WGS sequence"/>
</dbReference>
<dbReference type="FunCoup" id="B3RPI4">
    <property type="interactions" value="1538"/>
</dbReference>
<dbReference type="InterPro" id="IPR011009">
    <property type="entry name" value="Kinase-like_dom_sf"/>
</dbReference>
<dbReference type="InterPro" id="IPR047173">
    <property type="entry name" value="STRAD_A/B-like"/>
</dbReference>
<dbReference type="InterPro" id="IPR008271">
    <property type="entry name" value="Ser/Thr_kinase_AS"/>
</dbReference>
<dbReference type="Pfam" id="PF00069">
    <property type="entry name" value="Pkinase"/>
    <property type="match status" value="1"/>
</dbReference>
<organism evidence="3 4">
    <name type="scientific">Trichoplax adhaerens</name>
    <name type="common">Trichoplax reptans</name>
    <dbReference type="NCBI Taxonomy" id="10228"/>
    <lineage>
        <taxon>Eukaryota</taxon>
        <taxon>Metazoa</taxon>
        <taxon>Placozoa</taxon>
        <taxon>Uniplacotomia</taxon>
        <taxon>Trichoplacea</taxon>
        <taxon>Trichoplacidae</taxon>
        <taxon>Trichoplax</taxon>
    </lineage>
</organism>
<evidence type="ECO:0000313" key="3">
    <source>
        <dbReference type="EMBL" id="EDV28193.1"/>
    </source>
</evidence>
<dbReference type="Gene3D" id="3.30.200.20">
    <property type="entry name" value="Phosphorylase Kinase, domain 1"/>
    <property type="match status" value="1"/>
</dbReference>
<dbReference type="GO" id="GO:0004672">
    <property type="term" value="F:protein kinase activity"/>
    <property type="evidence" value="ECO:0007669"/>
    <property type="project" value="InterPro"/>
</dbReference>
<dbReference type="GO" id="GO:0005524">
    <property type="term" value="F:ATP binding"/>
    <property type="evidence" value="ECO:0007669"/>
    <property type="project" value="InterPro"/>
</dbReference>
<dbReference type="RefSeq" id="XP_002110027.1">
    <property type="nucleotide sequence ID" value="XM_002109991.1"/>
</dbReference>
<dbReference type="STRING" id="10228.B3RPI4"/>
<dbReference type="PANTHER" id="PTHR48014">
    <property type="entry name" value="SERINE/THREONINE-PROTEIN KINASE FRAY2"/>
    <property type="match status" value="1"/>
</dbReference>
<dbReference type="GO" id="GO:0043539">
    <property type="term" value="F:protein serine/threonine kinase activator activity"/>
    <property type="evidence" value="ECO:0007669"/>
    <property type="project" value="InterPro"/>
</dbReference>
<dbReference type="PANTHER" id="PTHR48014:SF21">
    <property type="entry name" value="SERINE_THREONINE-PROTEIN KINASE FRAY2"/>
    <property type="match status" value="1"/>
</dbReference>
<dbReference type="OrthoDB" id="840771at2759"/>
<proteinExistence type="inferred from homology"/>
<dbReference type="PROSITE" id="PS50011">
    <property type="entry name" value="PROTEIN_KINASE_DOM"/>
    <property type="match status" value="1"/>
</dbReference>
<gene>
    <name evidence="3" type="ORF">TRIADDRAFT_53554</name>
</gene>
<reference evidence="3 4" key="1">
    <citation type="journal article" date="2008" name="Nature">
        <title>The Trichoplax genome and the nature of placozoans.</title>
        <authorList>
            <person name="Srivastava M."/>
            <person name="Begovic E."/>
            <person name="Chapman J."/>
            <person name="Putnam N.H."/>
            <person name="Hellsten U."/>
            <person name="Kawashima T."/>
            <person name="Kuo A."/>
            <person name="Mitros T."/>
            <person name="Salamov A."/>
            <person name="Carpenter M.L."/>
            <person name="Signorovitch A.Y."/>
            <person name="Moreno M.A."/>
            <person name="Kamm K."/>
            <person name="Grimwood J."/>
            <person name="Schmutz J."/>
            <person name="Shapiro H."/>
            <person name="Grigoriev I.V."/>
            <person name="Buss L.W."/>
            <person name="Schierwater B."/>
            <person name="Dellaporta S.L."/>
            <person name="Rokhsar D.S."/>
        </authorList>
    </citation>
    <scope>NUCLEOTIDE SEQUENCE [LARGE SCALE GENOMIC DNA]</scope>
    <source>
        <strain evidence="3 4">Grell-BS-1999</strain>
    </source>
</reference>
<evidence type="ECO:0000259" key="2">
    <source>
        <dbReference type="PROSITE" id="PS50011"/>
    </source>
</evidence>
<dbReference type="EMBL" id="DS985242">
    <property type="protein sequence ID" value="EDV28193.1"/>
    <property type="molecule type" value="Genomic_DNA"/>
</dbReference>
<dbReference type="SUPFAM" id="SSF56112">
    <property type="entry name" value="Protein kinase-like (PK-like)"/>
    <property type="match status" value="1"/>
</dbReference>
<name>B3RPI4_TRIAD</name>
<dbReference type="AlphaFoldDB" id="B3RPI4"/>
<dbReference type="GeneID" id="6751242"/>
<dbReference type="OMA" id="QGVEDEY"/>
<dbReference type="KEGG" id="tad:TRIADDRAFT_53554"/>
<accession>B3RPI4</accession>
<comment type="similarity">
    <text evidence="1">Belongs to the protein kinase superfamily. STE Ser/Thr protein kinase family. STE20 subfamily.</text>
</comment>
<dbReference type="InParanoid" id="B3RPI4"/>
<dbReference type="PROSITE" id="PS00108">
    <property type="entry name" value="PROTEIN_KINASE_ST"/>
    <property type="match status" value="1"/>
</dbReference>
<dbReference type="HOGENOM" id="CLU_000288_63_23_1"/>
<dbReference type="Gene3D" id="1.10.510.10">
    <property type="entry name" value="Transferase(Phosphotransferase) domain 1"/>
    <property type="match status" value="1"/>
</dbReference>
<dbReference type="eggNOG" id="KOG0582">
    <property type="taxonomic scope" value="Eukaryota"/>
</dbReference>
<dbReference type="CTD" id="6751242"/>